<keyword evidence="4" id="KW-1185">Reference proteome</keyword>
<evidence type="ECO:0000256" key="1">
    <source>
        <dbReference type="SAM" id="MobiDB-lite"/>
    </source>
</evidence>
<organism evidence="3 4">
    <name type="scientific">Dreissena polymorpha</name>
    <name type="common">Zebra mussel</name>
    <name type="synonym">Mytilus polymorpha</name>
    <dbReference type="NCBI Taxonomy" id="45954"/>
    <lineage>
        <taxon>Eukaryota</taxon>
        <taxon>Metazoa</taxon>
        <taxon>Spiralia</taxon>
        <taxon>Lophotrochozoa</taxon>
        <taxon>Mollusca</taxon>
        <taxon>Bivalvia</taxon>
        <taxon>Autobranchia</taxon>
        <taxon>Heteroconchia</taxon>
        <taxon>Euheterodonta</taxon>
        <taxon>Imparidentia</taxon>
        <taxon>Neoheterodontei</taxon>
        <taxon>Myida</taxon>
        <taxon>Dreissenoidea</taxon>
        <taxon>Dreissenidae</taxon>
        <taxon>Dreissena</taxon>
    </lineage>
</organism>
<dbReference type="InterPro" id="IPR026321">
    <property type="entry name" value="CC134"/>
</dbReference>
<feature type="region of interest" description="Disordered" evidence="1">
    <location>
        <begin position="238"/>
        <end position="266"/>
    </location>
</feature>
<keyword evidence="2" id="KW-0732">Signal</keyword>
<dbReference type="AlphaFoldDB" id="A0A9D4KLE9"/>
<dbReference type="EMBL" id="JAIWYP010000004">
    <property type="protein sequence ID" value="KAH3841791.1"/>
    <property type="molecule type" value="Genomic_DNA"/>
</dbReference>
<evidence type="ECO:0000313" key="3">
    <source>
        <dbReference type="EMBL" id="KAH3841791.1"/>
    </source>
</evidence>
<accession>A0A9D4KLE9</accession>
<protein>
    <recommendedName>
        <fullName evidence="5">Coiled-coil domain-containing protein 134</fullName>
    </recommendedName>
</protein>
<evidence type="ECO:0008006" key="5">
    <source>
        <dbReference type="Google" id="ProtNLM"/>
    </source>
</evidence>
<dbReference type="PANTHER" id="PTHR14735:SF1">
    <property type="entry name" value="COILED-COIL DOMAIN-CONTAINING PROTEIN 134"/>
    <property type="match status" value="1"/>
</dbReference>
<gene>
    <name evidence="3" type="ORF">DPMN_115271</name>
</gene>
<feature type="signal peptide" evidence="2">
    <location>
        <begin position="1"/>
        <end position="24"/>
    </location>
</feature>
<reference evidence="3" key="1">
    <citation type="journal article" date="2019" name="bioRxiv">
        <title>The Genome of the Zebra Mussel, Dreissena polymorpha: A Resource for Invasive Species Research.</title>
        <authorList>
            <person name="McCartney M.A."/>
            <person name="Auch B."/>
            <person name="Kono T."/>
            <person name="Mallez S."/>
            <person name="Zhang Y."/>
            <person name="Obille A."/>
            <person name="Becker A."/>
            <person name="Abrahante J.E."/>
            <person name="Garbe J."/>
            <person name="Badalamenti J.P."/>
            <person name="Herman A."/>
            <person name="Mangelson H."/>
            <person name="Liachko I."/>
            <person name="Sullivan S."/>
            <person name="Sone E.D."/>
            <person name="Koren S."/>
            <person name="Silverstein K.A.T."/>
            <person name="Beckman K.B."/>
            <person name="Gohl D.M."/>
        </authorList>
    </citation>
    <scope>NUCLEOTIDE SEQUENCE</scope>
    <source>
        <strain evidence="3">Duluth1</strain>
        <tissue evidence="3">Whole animal</tissue>
    </source>
</reference>
<reference evidence="3" key="2">
    <citation type="submission" date="2020-11" db="EMBL/GenBank/DDBJ databases">
        <authorList>
            <person name="McCartney M.A."/>
            <person name="Auch B."/>
            <person name="Kono T."/>
            <person name="Mallez S."/>
            <person name="Becker A."/>
            <person name="Gohl D.M."/>
            <person name="Silverstein K.A.T."/>
            <person name="Koren S."/>
            <person name="Bechman K.B."/>
            <person name="Herman A."/>
            <person name="Abrahante J.E."/>
            <person name="Garbe J."/>
        </authorList>
    </citation>
    <scope>NUCLEOTIDE SEQUENCE</scope>
    <source>
        <strain evidence="3">Duluth1</strain>
        <tissue evidence="3">Whole animal</tissue>
    </source>
</reference>
<dbReference type="OrthoDB" id="5854099at2759"/>
<proteinExistence type="predicted"/>
<dbReference type="Pfam" id="PF15002">
    <property type="entry name" value="ERK-JNK_inhib"/>
    <property type="match status" value="1"/>
</dbReference>
<feature type="chain" id="PRO_5038515844" description="Coiled-coil domain-containing protein 134" evidence="2">
    <location>
        <begin position="25"/>
        <end position="266"/>
    </location>
</feature>
<name>A0A9D4KLE9_DREPO</name>
<evidence type="ECO:0000256" key="2">
    <source>
        <dbReference type="SAM" id="SignalP"/>
    </source>
</evidence>
<comment type="caution">
    <text evidence="3">The sequence shown here is derived from an EMBL/GenBank/DDBJ whole genome shotgun (WGS) entry which is preliminary data.</text>
</comment>
<evidence type="ECO:0000313" key="4">
    <source>
        <dbReference type="Proteomes" id="UP000828390"/>
    </source>
</evidence>
<dbReference type="Proteomes" id="UP000828390">
    <property type="component" value="Unassembled WGS sequence"/>
</dbReference>
<sequence>MAFRLNIFLSISVAIIVEHFVVHCVDKIQVEDDNGPDIQESSRKTEDDRIEGKIQGSISDFQRYLRLFEHNRAIQVDAVKSILQSKIKVEAKYKVVEAMLTKVIQIIGEAKNNLTGWGFVPGDDWPTDENVKESVSKVLENTALFADILLHLPDMTHQLYDTNKQWEFLIGWATWFAMESRAFTGPHEKLLNLMAQEIGLIPKEDNYFNPYKAVEMERYQDESTIDVAMEEKLKHLKKTKKLKEKSKEVKEKRKGPRLSGTSHTEL</sequence>
<dbReference type="PANTHER" id="PTHR14735">
    <property type="entry name" value="COILED-COIL DOMAIN-CONTAINING PROTEIN 134"/>
    <property type="match status" value="1"/>
</dbReference>